<dbReference type="EMBL" id="LXQA010020028">
    <property type="protein sequence ID" value="MCH91252.1"/>
    <property type="molecule type" value="Genomic_DNA"/>
</dbReference>
<accession>A0A392MVD2</accession>
<keyword evidence="3" id="KW-1185">Reference proteome</keyword>
<organism evidence="2 3">
    <name type="scientific">Trifolium medium</name>
    <dbReference type="NCBI Taxonomy" id="97028"/>
    <lineage>
        <taxon>Eukaryota</taxon>
        <taxon>Viridiplantae</taxon>
        <taxon>Streptophyta</taxon>
        <taxon>Embryophyta</taxon>
        <taxon>Tracheophyta</taxon>
        <taxon>Spermatophyta</taxon>
        <taxon>Magnoliopsida</taxon>
        <taxon>eudicotyledons</taxon>
        <taxon>Gunneridae</taxon>
        <taxon>Pentapetalae</taxon>
        <taxon>rosids</taxon>
        <taxon>fabids</taxon>
        <taxon>Fabales</taxon>
        <taxon>Fabaceae</taxon>
        <taxon>Papilionoideae</taxon>
        <taxon>50 kb inversion clade</taxon>
        <taxon>NPAAA clade</taxon>
        <taxon>Hologalegina</taxon>
        <taxon>IRL clade</taxon>
        <taxon>Trifolieae</taxon>
        <taxon>Trifolium</taxon>
    </lineage>
</organism>
<gene>
    <name evidence="2" type="ORF">A2U01_0012178</name>
</gene>
<name>A0A392MVD2_9FABA</name>
<evidence type="ECO:0000313" key="2">
    <source>
        <dbReference type="EMBL" id="MCH91252.1"/>
    </source>
</evidence>
<feature type="region of interest" description="Disordered" evidence="1">
    <location>
        <begin position="75"/>
        <end position="95"/>
    </location>
</feature>
<comment type="caution">
    <text evidence="2">The sequence shown here is derived from an EMBL/GenBank/DDBJ whole genome shotgun (WGS) entry which is preliminary data.</text>
</comment>
<sequence>MADNGVWTQADETYLDYAMAASPPGMENRLQTILHLFPLNKRNVAQLRYLEKVALEDMNAFAQHQIHPQENPELLQIQHPPPPQMQEMVPDQQNHPPQMQEMELVQNLNPQMLQVQHDHPPQMQQGCCN</sequence>
<protein>
    <submittedName>
        <fullName evidence="2">Uncharacterized protein</fullName>
    </submittedName>
</protein>
<evidence type="ECO:0000256" key="1">
    <source>
        <dbReference type="SAM" id="MobiDB-lite"/>
    </source>
</evidence>
<reference evidence="2 3" key="1">
    <citation type="journal article" date="2018" name="Front. Plant Sci.">
        <title>Red Clover (Trifolium pratense) and Zigzag Clover (T. medium) - A Picture of Genomic Similarities and Differences.</title>
        <authorList>
            <person name="Dluhosova J."/>
            <person name="Istvanek J."/>
            <person name="Nedelnik J."/>
            <person name="Repkova J."/>
        </authorList>
    </citation>
    <scope>NUCLEOTIDE SEQUENCE [LARGE SCALE GENOMIC DNA]</scope>
    <source>
        <strain evidence="3">cv. 10/8</strain>
        <tissue evidence="2">Leaf</tissue>
    </source>
</reference>
<dbReference type="Proteomes" id="UP000265520">
    <property type="component" value="Unassembled WGS sequence"/>
</dbReference>
<dbReference type="AlphaFoldDB" id="A0A392MVD2"/>
<proteinExistence type="predicted"/>
<evidence type="ECO:0000313" key="3">
    <source>
        <dbReference type="Proteomes" id="UP000265520"/>
    </source>
</evidence>